<dbReference type="AlphaFoldDB" id="A0A6A6UPR8"/>
<keyword evidence="2" id="KW-1185">Reference proteome</keyword>
<evidence type="ECO:0000313" key="1">
    <source>
        <dbReference type="EMBL" id="KAF2673443.1"/>
    </source>
</evidence>
<dbReference type="EMBL" id="MU004231">
    <property type="protein sequence ID" value="KAF2673443.1"/>
    <property type="molecule type" value="Genomic_DNA"/>
</dbReference>
<sequence>MNNDNSPTLSHNTSLASKAIHSHLSPPNANLPLSNAALFRGKQTSGKTCQPPISSNCHGRHIDSSYTPQPANQGHVTKVGNGAFICWFHPQPPIGVRLKQMLPSYHPLPNHQIRVHGMSYHVVRVCYEHEIWTWRDDSRAYERKSRVMAFYWSRFVIASGD</sequence>
<evidence type="ECO:0000313" key="2">
    <source>
        <dbReference type="Proteomes" id="UP000799302"/>
    </source>
</evidence>
<protein>
    <submittedName>
        <fullName evidence="1">Uncharacterized protein</fullName>
    </submittedName>
</protein>
<gene>
    <name evidence="1" type="ORF">BT63DRAFT_451489</name>
</gene>
<name>A0A6A6UPR8_9PEZI</name>
<reference evidence="1" key="1">
    <citation type="journal article" date="2020" name="Stud. Mycol.">
        <title>101 Dothideomycetes genomes: a test case for predicting lifestyles and emergence of pathogens.</title>
        <authorList>
            <person name="Haridas S."/>
            <person name="Albert R."/>
            <person name="Binder M."/>
            <person name="Bloem J."/>
            <person name="Labutti K."/>
            <person name="Salamov A."/>
            <person name="Andreopoulos B."/>
            <person name="Baker S."/>
            <person name="Barry K."/>
            <person name="Bills G."/>
            <person name="Bluhm B."/>
            <person name="Cannon C."/>
            <person name="Castanera R."/>
            <person name="Culley D."/>
            <person name="Daum C."/>
            <person name="Ezra D."/>
            <person name="Gonzalez J."/>
            <person name="Henrissat B."/>
            <person name="Kuo A."/>
            <person name="Liang C."/>
            <person name="Lipzen A."/>
            <person name="Lutzoni F."/>
            <person name="Magnuson J."/>
            <person name="Mondo S."/>
            <person name="Nolan M."/>
            <person name="Ohm R."/>
            <person name="Pangilinan J."/>
            <person name="Park H.-J."/>
            <person name="Ramirez L."/>
            <person name="Alfaro M."/>
            <person name="Sun H."/>
            <person name="Tritt A."/>
            <person name="Yoshinaga Y."/>
            <person name="Zwiers L.-H."/>
            <person name="Turgeon B."/>
            <person name="Goodwin S."/>
            <person name="Spatafora J."/>
            <person name="Crous P."/>
            <person name="Grigoriev I."/>
        </authorList>
    </citation>
    <scope>NUCLEOTIDE SEQUENCE</scope>
    <source>
        <strain evidence="1">CBS 115976</strain>
    </source>
</reference>
<organism evidence="1 2">
    <name type="scientific">Microthyrium microscopicum</name>
    <dbReference type="NCBI Taxonomy" id="703497"/>
    <lineage>
        <taxon>Eukaryota</taxon>
        <taxon>Fungi</taxon>
        <taxon>Dikarya</taxon>
        <taxon>Ascomycota</taxon>
        <taxon>Pezizomycotina</taxon>
        <taxon>Dothideomycetes</taxon>
        <taxon>Dothideomycetes incertae sedis</taxon>
        <taxon>Microthyriales</taxon>
        <taxon>Microthyriaceae</taxon>
        <taxon>Microthyrium</taxon>
    </lineage>
</organism>
<dbReference type="Proteomes" id="UP000799302">
    <property type="component" value="Unassembled WGS sequence"/>
</dbReference>
<accession>A0A6A6UPR8</accession>
<proteinExistence type="predicted"/>